<keyword evidence="2" id="KW-1185">Reference proteome</keyword>
<evidence type="ECO:0000313" key="1">
    <source>
        <dbReference type="EMBL" id="KAF6164134.1"/>
    </source>
</evidence>
<accession>A0A7J7NAR0</accession>
<dbReference type="OrthoDB" id="1748060at2759"/>
<dbReference type="Proteomes" id="UP000541444">
    <property type="component" value="Unassembled WGS sequence"/>
</dbReference>
<dbReference type="AlphaFoldDB" id="A0A7J7NAR0"/>
<dbReference type="EMBL" id="JACGCM010000940">
    <property type="protein sequence ID" value="KAF6164134.1"/>
    <property type="molecule type" value="Genomic_DNA"/>
</dbReference>
<sequence>MQKFNVANVFASFEVHMDDRVVCGRGPSSYHIHIKLHHRIGTLLPNQSREVSYEQL</sequence>
<proteinExistence type="predicted"/>
<protein>
    <submittedName>
        <fullName evidence="1">Uncharacterized protein</fullName>
    </submittedName>
</protein>
<comment type="caution">
    <text evidence="1">The sequence shown here is derived from an EMBL/GenBank/DDBJ whole genome shotgun (WGS) entry which is preliminary data.</text>
</comment>
<evidence type="ECO:0000313" key="2">
    <source>
        <dbReference type="Proteomes" id="UP000541444"/>
    </source>
</evidence>
<organism evidence="1 2">
    <name type="scientific">Kingdonia uniflora</name>
    <dbReference type="NCBI Taxonomy" id="39325"/>
    <lineage>
        <taxon>Eukaryota</taxon>
        <taxon>Viridiplantae</taxon>
        <taxon>Streptophyta</taxon>
        <taxon>Embryophyta</taxon>
        <taxon>Tracheophyta</taxon>
        <taxon>Spermatophyta</taxon>
        <taxon>Magnoliopsida</taxon>
        <taxon>Ranunculales</taxon>
        <taxon>Circaeasteraceae</taxon>
        <taxon>Kingdonia</taxon>
    </lineage>
</organism>
<gene>
    <name evidence="1" type="ORF">GIB67_017718</name>
</gene>
<reference evidence="1 2" key="1">
    <citation type="journal article" date="2020" name="IScience">
        <title>Genome Sequencing of the Endangered Kingdonia uniflora (Circaeasteraceae, Ranunculales) Reveals Potential Mechanisms of Evolutionary Specialization.</title>
        <authorList>
            <person name="Sun Y."/>
            <person name="Deng T."/>
            <person name="Zhang A."/>
            <person name="Moore M.J."/>
            <person name="Landis J.B."/>
            <person name="Lin N."/>
            <person name="Zhang H."/>
            <person name="Zhang X."/>
            <person name="Huang J."/>
            <person name="Zhang X."/>
            <person name="Sun H."/>
            <person name="Wang H."/>
        </authorList>
    </citation>
    <scope>NUCLEOTIDE SEQUENCE [LARGE SCALE GENOMIC DNA]</scope>
    <source>
        <strain evidence="1">TB1705</strain>
        <tissue evidence="1">Leaf</tissue>
    </source>
</reference>
<name>A0A7J7NAR0_9MAGN</name>